<comment type="caution">
    <text evidence="2">The sequence shown here is derived from an EMBL/GenBank/DDBJ whole genome shotgun (WGS) entry which is preliminary data.</text>
</comment>
<evidence type="ECO:0000313" key="3">
    <source>
        <dbReference type="Proteomes" id="UP000612456"/>
    </source>
</evidence>
<name>A0A916ZB77_9BACL</name>
<reference evidence="2" key="2">
    <citation type="submission" date="2020-09" db="EMBL/GenBank/DDBJ databases">
        <authorList>
            <person name="Sun Q."/>
            <person name="Zhou Y."/>
        </authorList>
    </citation>
    <scope>NUCLEOTIDE SEQUENCE</scope>
    <source>
        <strain evidence="2">CGMCC 1.15178</strain>
    </source>
</reference>
<dbReference type="SUPFAM" id="SSF81301">
    <property type="entry name" value="Nucleotidyltransferase"/>
    <property type="match status" value="1"/>
</dbReference>
<dbReference type="RefSeq" id="WP_188995740.1">
    <property type="nucleotide sequence ID" value="NZ_BMHP01000003.1"/>
</dbReference>
<evidence type="ECO:0000313" key="2">
    <source>
        <dbReference type="EMBL" id="GGD84394.1"/>
    </source>
</evidence>
<dbReference type="Gene3D" id="3.30.460.10">
    <property type="entry name" value="Beta Polymerase, domain 2"/>
    <property type="match status" value="1"/>
</dbReference>
<evidence type="ECO:0000259" key="1">
    <source>
        <dbReference type="Pfam" id="PF01909"/>
    </source>
</evidence>
<dbReference type="GO" id="GO:0016779">
    <property type="term" value="F:nucleotidyltransferase activity"/>
    <property type="evidence" value="ECO:0007669"/>
    <property type="project" value="InterPro"/>
</dbReference>
<proteinExistence type="predicted"/>
<dbReference type="Proteomes" id="UP000612456">
    <property type="component" value="Unassembled WGS sequence"/>
</dbReference>
<dbReference type="InterPro" id="IPR043519">
    <property type="entry name" value="NT_sf"/>
</dbReference>
<dbReference type="CDD" id="cd05403">
    <property type="entry name" value="NT_KNTase_like"/>
    <property type="match status" value="1"/>
</dbReference>
<protein>
    <recommendedName>
        <fullName evidence="1">Polymerase nucleotidyl transferase domain-containing protein</fullName>
    </recommendedName>
</protein>
<dbReference type="Pfam" id="PF01909">
    <property type="entry name" value="NTP_transf_2"/>
    <property type="match status" value="1"/>
</dbReference>
<dbReference type="AlphaFoldDB" id="A0A916ZB77"/>
<feature type="domain" description="Polymerase nucleotidyl transferase" evidence="1">
    <location>
        <begin position="13"/>
        <end position="48"/>
    </location>
</feature>
<organism evidence="2 3">
    <name type="scientific">Paenibacillus nasutitermitis</name>
    <dbReference type="NCBI Taxonomy" id="1652958"/>
    <lineage>
        <taxon>Bacteria</taxon>
        <taxon>Bacillati</taxon>
        <taxon>Bacillota</taxon>
        <taxon>Bacilli</taxon>
        <taxon>Bacillales</taxon>
        <taxon>Paenibacillaceae</taxon>
        <taxon>Paenibacillus</taxon>
    </lineage>
</organism>
<dbReference type="EMBL" id="BMHP01000003">
    <property type="protein sequence ID" value="GGD84394.1"/>
    <property type="molecule type" value="Genomic_DNA"/>
</dbReference>
<dbReference type="InterPro" id="IPR002934">
    <property type="entry name" value="Polymerase_NTP_transf_dom"/>
</dbReference>
<dbReference type="Gene3D" id="1.20.120.330">
    <property type="entry name" value="Nucleotidyltransferases domain 2"/>
    <property type="match status" value="1"/>
</dbReference>
<accession>A0A916ZB77</accession>
<sequence>MKNILDVAHSLVDHVRARYSEDIALVAYYGSYAQGTATSRSDLDFFFIPATPKGYNASIQFVLNGISFDFWPISWERAERMAAFQEQNVSIIADCILLYVRSDEDRARFLKLRDTIADMPRQGLTLAERSEAQLREAYVHLYKMNRTGNLEDITFFRTEAHGVLTKVLYALALLNRTYFTKGWGKNTEQILNFQLKPARLETLLNTIMYAQAGQEIREACEQLTADTLELLMKQKEAYASAPSYPDRMKGFYEEVKGILDKIVTASEKNDYPSAFFWAAGAQDEIARFLYYAEKGCWPVTLDPSLAYQAIYYQAGFPNLLPLLDPGNLIPLQEAVERLDALLKRHLLEQGVVIHSFENLTQFEEYLRNRQE</sequence>
<gene>
    <name evidence="2" type="ORF">GCM10010911_48360</name>
</gene>
<keyword evidence="3" id="KW-1185">Reference proteome</keyword>
<reference evidence="2" key="1">
    <citation type="journal article" date="2014" name="Int. J. Syst. Evol. Microbiol.">
        <title>Complete genome sequence of Corynebacterium casei LMG S-19264T (=DSM 44701T), isolated from a smear-ripened cheese.</title>
        <authorList>
            <consortium name="US DOE Joint Genome Institute (JGI-PGF)"/>
            <person name="Walter F."/>
            <person name="Albersmeier A."/>
            <person name="Kalinowski J."/>
            <person name="Ruckert C."/>
        </authorList>
    </citation>
    <scope>NUCLEOTIDE SEQUENCE</scope>
    <source>
        <strain evidence="2">CGMCC 1.15178</strain>
    </source>
</reference>